<keyword evidence="3" id="KW-1185">Reference proteome</keyword>
<dbReference type="AlphaFoldDB" id="A0A839ZZN3"/>
<keyword evidence="1" id="KW-1133">Transmembrane helix</keyword>
<gene>
    <name evidence="2" type="ORF">GGQ61_001294</name>
</gene>
<name>A0A839ZZN3_9CAUL</name>
<dbReference type="RefSeq" id="WP_183770829.1">
    <property type="nucleotide sequence ID" value="NZ_JACIDK010000002.1"/>
</dbReference>
<feature type="transmembrane region" description="Helical" evidence="1">
    <location>
        <begin position="75"/>
        <end position="96"/>
    </location>
</feature>
<evidence type="ECO:0000256" key="1">
    <source>
        <dbReference type="SAM" id="Phobius"/>
    </source>
</evidence>
<feature type="transmembrane region" description="Helical" evidence="1">
    <location>
        <begin position="41"/>
        <end position="63"/>
    </location>
</feature>
<accession>A0A839ZZN3</accession>
<sequence length="147" mass="15276">MTFALIFALAAVIFACWLLYTLATLALPVFAAMTLGMWVHAAGYGVMAALIVGLVSGILTLIAGQVLFALVRSPLWRLLVGLLFAVPAAIAGYHAVHGITAMGVQSEPWRHALGSAGALFIGAAAWLRIAAGGDVVRRIEQNAPPVG</sequence>
<dbReference type="EMBL" id="JACIDK010000002">
    <property type="protein sequence ID" value="MBB3890577.1"/>
    <property type="molecule type" value="Genomic_DNA"/>
</dbReference>
<keyword evidence="1" id="KW-0472">Membrane</keyword>
<dbReference type="Proteomes" id="UP000530564">
    <property type="component" value="Unassembled WGS sequence"/>
</dbReference>
<proteinExistence type="predicted"/>
<comment type="caution">
    <text evidence="2">The sequence shown here is derived from an EMBL/GenBank/DDBJ whole genome shotgun (WGS) entry which is preliminary data.</text>
</comment>
<keyword evidence="1" id="KW-0812">Transmembrane</keyword>
<evidence type="ECO:0000313" key="3">
    <source>
        <dbReference type="Proteomes" id="UP000530564"/>
    </source>
</evidence>
<feature type="transmembrane region" description="Helical" evidence="1">
    <location>
        <begin position="108"/>
        <end position="129"/>
    </location>
</feature>
<organism evidence="2 3">
    <name type="scientific">Phenylobacterium haematophilum</name>
    <dbReference type="NCBI Taxonomy" id="98513"/>
    <lineage>
        <taxon>Bacteria</taxon>
        <taxon>Pseudomonadati</taxon>
        <taxon>Pseudomonadota</taxon>
        <taxon>Alphaproteobacteria</taxon>
        <taxon>Caulobacterales</taxon>
        <taxon>Caulobacteraceae</taxon>
        <taxon>Phenylobacterium</taxon>
    </lineage>
</organism>
<evidence type="ECO:0000313" key="2">
    <source>
        <dbReference type="EMBL" id="MBB3890577.1"/>
    </source>
</evidence>
<reference evidence="2 3" key="1">
    <citation type="submission" date="2020-08" db="EMBL/GenBank/DDBJ databases">
        <title>Genomic Encyclopedia of Type Strains, Phase IV (KMG-IV): sequencing the most valuable type-strain genomes for metagenomic binning, comparative biology and taxonomic classification.</title>
        <authorList>
            <person name="Goeker M."/>
        </authorList>
    </citation>
    <scope>NUCLEOTIDE SEQUENCE [LARGE SCALE GENOMIC DNA]</scope>
    <source>
        <strain evidence="2 3">DSM 21793</strain>
    </source>
</reference>
<protein>
    <submittedName>
        <fullName evidence="2">Thiamine transporter ThiT</fullName>
    </submittedName>
</protein>